<evidence type="ECO:0000313" key="2">
    <source>
        <dbReference type="EMBL" id="GBN00867.1"/>
    </source>
</evidence>
<dbReference type="EMBL" id="BGPR01114394">
    <property type="protein sequence ID" value="GBN00848.1"/>
    <property type="molecule type" value="Genomic_DNA"/>
</dbReference>
<dbReference type="AlphaFoldDB" id="A0A4Y2KES1"/>
<evidence type="ECO:0000313" key="1">
    <source>
        <dbReference type="EMBL" id="GBN00848.1"/>
    </source>
</evidence>
<comment type="caution">
    <text evidence="1">The sequence shown here is derived from an EMBL/GenBank/DDBJ whole genome shotgun (WGS) entry which is preliminary data.</text>
</comment>
<dbReference type="Proteomes" id="UP000499080">
    <property type="component" value="Unassembled WGS sequence"/>
</dbReference>
<gene>
    <name evidence="1" type="ORF">AVEN_5954_1</name>
    <name evidence="2" type="ORF">AVEN_89216_1</name>
</gene>
<name>A0A4Y2KES1_ARAVE</name>
<dbReference type="EMBL" id="BGPR01114402">
    <property type="protein sequence ID" value="GBN00867.1"/>
    <property type="molecule type" value="Genomic_DNA"/>
</dbReference>
<accession>A0A4Y2KES1</accession>
<protein>
    <submittedName>
        <fullName evidence="1">Uncharacterized protein</fullName>
    </submittedName>
</protein>
<evidence type="ECO:0000313" key="3">
    <source>
        <dbReference type="Proteomes" id="UP000499080"/>
    </source>
</evidence>
<keyword evidence="3" id="KW-1185">Reference proteome</keyword>
<reference evidence="1 3" key="1">
    <citation type="journal article" date="2019" name="Sci. Rep.">
        <title>Orb-weaving spider Araneus ventricosus genome elucidates the spidroin gene catalogue.</title>
        <authorList>
            <person name="Kono N."/>
            <person name="Nakamura H."/>
            <person name="Ohtoshi R."/>
            <person name="Moran D.A.P."/>
            <person name="Shinohara A."/>
            <person name="Yoshida Y."/>
            <person name="Fujiwara M."/>
            <person name="Mori M."/>
            <person name="Tomita M."/>
            <person name="Arakawa K."/>
        </authorList>
    </citation>
    <scope>NUCLEOTIDE SEQUENCE [LARGE SCALE GENOMIC DNA]</scope>
</reference>
<organism evidence="1 3">
    <name type="scientific">Araneus ventricosus</name>
    <name type="common">Orbweaver spider</name>
    <name type="synonym">Epeira ventricosa</name>
    <dbReference type="NCBI Taxonomy" id="182803"/>
    <lineage>
        <taxon>Eukaryota</taxon>
        <taxon>Metazoa</taxon>
        <taxon>Ecdysozoa</taxon>
        <taxon>Arthropoda</taxon>
        <taxon>Chelicerata</taxon>
        <taxon>Arachnida</taxon>
        <taxon>Araneae</taxon>
        <taxon>Araneomorphae</taxon>
        <taxon>Entelegynae</taxon>
        <taxon>Araneoidea</taxon>
        <taxon>Araneidae</taxon>
        <taxon>Araneus</taxon>
    </lineage>
</organism>
<proteinExistence type="predicted"/>
<sequence>MIGEFSLVTLTSRFEVTRGLFWDGPRNFELLSDDEDDTSAGTSSPNFHTTPTGGRLAITFDLMFNKPTYTADLQWNRVSNLEPSGPKAETLPLGHRGLHDRRRSVGFLMRIMEIDVFLQKIT</sequence>